<proteinExistence type="predicted"/>
<evidence type="ECO:0000313" key="10">
    <source>
        <dbReference type="EMBL" id="MFC0548778.1"/>
    </source>
</evidence>
<evidence type="ECO:0000256" key="9">
    <source>
        <dbReference type="SAM" id="Phobius"/>
    </source>
</evidence>
<gene>
    <name evidence="10" type="ORF">ACFFH7_45225</name>
</gene>
<comment type="subcellular location">
    <subcellularLocation>
        <location evidence="1">Cell membrane</location>
        <topology evidence="1">Multi-pass membrane protein</topology>
    </subcellularLocation>
</comment>
<dbReference type="PANTHER" id="PTHR32196:SF71">
    <property type="entry name" value="AUTOINDUCER 2 IMPORT SYSTEM PERMEASE PROTEIN LSRD"/>
    <property type="match status" value="1"/>
</dbReference>
<keyword evidence="11" id="KW-1185">Reference proteome</keyword>
<dbReference type="Pfam" id="PF02653">
    <property type="entry name" value="BPD_transp_2"/>
    <property type="match status" value="1"/>
</dbReference>
<sequence length="316" mass="31956">MTTAGRLNGSSRPIWLVLVLLFGVAWLVVALDGGNFVALPNLQNIAQSSVALGLVAVGQSLVVLAGSLDLSVAYVVSVAAVSTSVVMGGTGNIPLGITAALVIGAVIGLGNGVIIVGLRVNPFIATLGMSLVVRGILNALFDNFAGSVPEAFQSLGYDAIAGVPVSVFLLAAVVAGAWLLLHRTRFGYHLYAVGGNVEAARASGIRTGRVVVIAHVLAGMCAAASGMFLASRLGAGAPWVGPDGGYDLESIAAVVLGGTALAGGRGRLLGTVAAVLMLAVLDSVFNQFQANAFVQTLVRGVIIIAAVALYAFRERP</sequence>
<evidence type="ECO:0000256" key="1">
    <source>
        <dbReference type="ARBA" id="ARBA00004651"/>
    </source>
</evidence>
<feature type="transmembrane region" description="Helical" evidence="9">
    <location>
        <begin position="210"/>
        <end position="231"/>
    </location>
</feature>
<feature type="transmembrane region" description="Helical" evidence="9">
    <location>
        <begin position="161"/>
        <end position="181"/>
    </location>
</feature>
<dbReference type="RefSeq" id="WP_273941807.1">
    <property type="nucleotide sequence ID" value="NZ_CP097263.1"/>
</dbReference>
<dbReference type="Proteomes" id="UP001589810">
    <property type="component" value="Unassembled WGS sequence"/>
</dbReference>
<evidence type="ECO:0000256" key="3">
    <source>
        <dbReference type="ARBA" id="ARBA00022475"/>
    </source>
</evidence>
<evidence type="ECO:0000256" key="6">
    <source>
        <dbReference type="ARBA" id="ARBA00022989"/>
    </source>
</evidence>
<reference evidence="10 11" key="1">
    <citation type="submission" date="2024-09" db="EMBL/GenBank/DDBJ databases">
        <authorList>
            <person name="Sun Q."/>
            <person name="Mori K."/>
        </authorList>
    </citation>
    <scope>NUCLEOTIDE SEQUENCE [LARGE SCALE GENOMIC DNA]</scope>
    <source>
        <strain evidence="10 11">TBRC 1432</strain>
    </source>
</reference>
<feature type="transmembrane region" description="Helical" evidence="9">
    <location>
        <begin position="292"/>
        <end position="312"/>
    </location>
</feature>
<dbReference type="InterPro" id="IPR001851">
    <property type="entry name" value="ABC_transp_permease"/>
</dbReference>
<comment type="caution">
    <text evidence="10">The sequence shown here is derived from an EMBL/GenBank/DDBJ whole genome shotgun (WGS) entry which is preliminary data.</text>
</comment>
<keyword evidence="2" id="KW-0813">Transport</keyword>
<protein>
    <recommendedName>
        <fullName evidence="8">Autoinducer 2 import system permease protein LsrD</fullName>
    </recommendedName>
</protein>
<organism evidence="10 11">
    <name type="scientific">Kutzneria chonburiensis</name>
    <dbReference type="NCBI Taxonomy" id="1483604"/>
    <lineage>
        <taxon>Bacteria</taxon>
        <taxon>Bacillati</taxon>
        <taxon>Actinomycetota</taxon>
        <taxon>Actinomycetes</taxon>
        <taxon>Pseudonocardiales</taxon>
        <taxon>Pseudonocardiaceae</taxon>
        <taxon>Kutzneria</taxon>
    </lineage>
</organism>
<keyword evidence="3" id="KW-1003">Cell membrane</keyword>
<feature type="transmembrane region" description="Helical" evidence="9">
    <location>
        <begin position="123"/>
        <end position="141"/>
    </location>
</feature>
<feature type="transmembrane region" description="Helical" evidence="9">
    <location>
        <begin position="95"/>
        <end position="116"/>
    </location>
</feature>
<evidence type="ECO:0000256" key="5">
    <source>
        <dbReference type="ARBA" id="ARBA00022692"/>
    </source>
</evidence>
<feature type="transmembrane region" description="Helical" evidence="9">
    <location>
        <begin position="251"/>
        <end position="280"/>
    </location>
</feature>
<name>A0ABV6N848_9PSEU</name>
<keyword evidence="4" id="KW-0997">Cell inner membrane</keyword>
<keyword evidence="6 9" id="KW-1133">Transmembrane helix</keyword>
<dbReference type="CDD" id="cd06579">
    <property type="entry name" value="TM_PBP1_transp_AraH_like"/>
    <property type="match status" value="1"/>
</dbReference>
<accession>A0ABV6N848</accession>
<evidence type="ECO:0000256" key="8">
    <source>
        <dbReference type="ARBA" id="ARBA00039381"/>
    </source>
</evidence>
<evidence type="ECO:0000256" key="7">
    <source>
        <dbReference type="ARBA" id="ARBA00023136"/>
    </source>
</evidence>
<keyword evidence="5 9" id="KW-0812">Transmembrane</keyword>
<feature type="transmembrane region" description="Helical" evidence="9">
    <location>
        <begin position="46"/>
        <end position="65"/>
    </location>
</feature>
<dbReference type="EMBL" id="JBHLUD010000019">
    <property type="protein sequence ID" value="MFC0548778.1"/>
    <property type="molecule type" value="Genomic_DNA"/>
</dbReference>
<evidence type="ECO:0000256" key="2">
    <source>
        <dbReference type="ARBA" id="ARBA00022448"/>
    </source>
</evidence>
<evidence type="ECO:0000256" key="4">
    <source>
        <dbReference type="ARBA" id="ARBA00022519"/>
    </source>
</evidence>
<evidence type="ECO:0000313" key="11">
    <source>
        <dbReference type="Proteomes" id="UP001589810"/>
    </source>
</evidence>
<dbReference type="PANTHER" id="PTHR32196">
    <property type="entry name" value="ABC TRANSPORTER PERMEASE PROTEIN YPHD-RELATED-RELATED"/>
    <property type="match status" value="1"/>
</dbReference>
<keyword evidence="7 9" id="KW-0472">Membrane</keyword>
<feature type="transmembrane region" description="Helical" evidence="9">
    <location>
        <begin position="72"/>
        <end position="89"/>
    </location>
</feature>